<dbReference type="SUPFAM" id="SSF53098">
    <property type="entry name" value="Ribonuclease H-like"/>
    <property type="match status" value="1"/>
</dbReference>
<feature type="non-terminal residue" evidence="2">
    <location>
        <position position="1"/>
    </location>
</feature>
<dbReference type="GO" id="GO:0006313">
    <property type="term" value="P:DNA transposition"/>
    <property type="evidence" value="ECO:0007669"/>
    <property type="project" value="InterPro"/>
</dbReference>
<dbReference type="Proteomes" id="UP000799330">
    <property type="component" value="Unassembled WGS sequence"/>
</dbReference>
<accession>A0A966G5J4</accession>
<dbReference type="EMBL" id="JAADAI010000599">
    <property type="protein sequence ID" value="NCS59808.1"/>
    <property type="molecule type" value="Genomic_DNA"/>
</dbReference>
<reference evidence="2" key="1">
    <citation type="journal article" date="2019" name="Mol. Ecol.">
        <title>Genome evolution and host-microbiome shifts correspond with intraspecific niche divergence within harmful algal bloom-forming Microcystis aeruginosa.</title>
        <authorList>
            <person name="Jackrel S.L."/>
            <person name="White J.D."/>
            <person name="Evans J.T."/>
            <person name="Buffin K."/>
            <person name="Hayden K."/>
            <person name="Sarnelle O."/>
            <person name="Denef V.J."/>
        </authorList>
    </citation>
    <scope>NUCLEOTIDE SEQUENCE</scope>
    <source>
        <strain evidence="2">G11-04</strain>
    </source>
</reference>
<evidence type="ECO:0000313" key="2">
    <source>
        <dbReference type="EMBL" id="NCS59808.1"/>
    </source>
</evidence>
<dbReference type="GO" id="GO:0003677">
    <property type="term" value="F:DNA binding"/>
    <property type="evidence" value="ECO:0007669"/>
    <property type="project" value="InterPro"/>
</dbReference>
<feature type="domain" description="Transposase IS4-like" evidence="1">
    <location>
        <begin position="2"/>
        <end position="180"/>
    </location>
</feature>
<dbReference type="Pfam" id="PF01609">
    <property type="entry name" value="DDE_Tnp_1"/>
    <property type="match status" value="1"/>
</dbReference>
<proteinExistence type="predicted"/>
<dbReference type="PANTHER" id="PTHR33258:SF1">
    <property type="entry name" value="TRANSPOSASE INSL FOR INSERTION SEQUENCE ELEMENT IS186A-RELATED"/>
    <property type="match status" value="1"/>
</dbReference>
<evidence type="ECO:0000259" key="1">
    <source>
        <dbReference type="Pfam" id="PF01609"/>
    </source>
</evidence>
<dbReference type="InterPro" id="IPR012337">
    <property type="entry name" value="RNaseH-like_sf"/>
</dbReference>
<dbReference type="PANTHER" id="PTHR33258">
    <property type="entry name" value="TRANSPOSASE INSL FOR INSERTION SEQUENCE ELEMENT IS186A-RELATED"/>
    <property type="match status" value="1"/>
</dbReference>
<dbReference type="AlphaFoldDB" id="A0A966G5J4"/>
<name>A0A966G5J4_MICAE</name>
<organism evidence="2 3">
    <name type="scientific">Microcystis aeruginosa G11-04</name>
    <dbReference type="NCBI Taxonomy" id="2685956"/>
    <lineage>
        <taxon>Bacteria</taxon>
        <taxon>Bacillati</taxon>
        <taxon>Cyanobacteriota</taxon>
        <taxon>Cyanophyceae</taxon>
        <taxon>Oscillatoriophycideae</taxon>
        <taxon>Chroococcales</taxon>
        <taxon>Microcystaceae</taxon>
        <taxon>Microcystis</taxon>
    </lineage>
</organism>
<dbReference type="Gene3D" id="3.90.350.10">
    <property type="entry name" value="Transposase Inhibitor Protein From Tn5, Chain A, domain 1"/>
    <property type="match status" value="1"/>
</dbReference>
<dbReference type="InterPro" id="IPR002559">
    <property type="entry name" value="Transposase_11"/>
</dbReference>
<protein>
    <submittedName>
        <fullName evidence="2">Transposase</fullName>
    </submittedName>
</protein>
<gene>
    <name evidence="2" type="ORF">GPJ16_24705</name>
</gene>
<comment type="caution">
    <text evidence="2">The sequence shown here is derived from an EMBL/GenBank/DDBJ whole genome shotgun (WGS) entry which is preliminary data.</text>
</comment>
<evidence type="ECO:0000313" key="3">
    <source>
        <dbReference type="Proteomes" id="UP000799330"/>
    </source>
</evidence>
<dbReference type="GO" id="GO:0004803">
    <property type="term" value="F:transposase activity"/>
    <property type="evidence" value="ECO:0007669"/>
    <property type="project" value="InterPro"/>
</dbReference>
<sequence length="222" mass="25525">QGWHQVKLFSGLNSITTEVVGILIHFGQGHDSKEGGKTIEAIPVNGVGVMDRGLASNQRIPELLESSDKHFVLRVKNNISLEMLENGKCKLGKDKRQIEVRVVAFCDLESQTEFRLATDLPLEGEGAVSHEEVAEIYIQRWQIELLWKFLKMHLKLDNLITKNENGIRLQIYSCIIAYLILQLIDIEEGFGKSLLDKLRYLQSFMCQHISYVHWFRRIVYSI</sequence>